<dbReference type="EMBL" id="JAAALK010000287">
    <property type="protein sequence ID" value="KAG8059466.1"/>
    <property type="molecule type" value="Genomic_DNA"/>
</dbReference>
<keyword evidence="3" id="KW-1185">Reference proteome</keyword>
<reference evidence="2" key="1">
    <citation type="journal article" date="2021" name="bioRxiv">
        <title>Whole Genome Assembly and Annotation of Northern Wild Rice, Zizania palustris L., Supports a Whole Genome Duplication in the Zizania Genus.</title>
        <authorList>
            <person name="Haas M."/>
            <person name="Kono T."/>
            <person name="Macchietto M."/>
            <person name="Millas R."/>
            <person name="McGilp L."/>
            <person name="Shao M."/>
            <person name="Duquette J."/>
            <person name="Hirsch C.N."/>
            <person name="Kimball J."/>
        </authorList>
    </citation>
    <scope>NUCLEOTIDE SEQUENCE</scope>
    <source>
        <tissue evidence="2">Fresh leaf tissue</tissue>
    </source>
</reference>
<protein>
    <submittedName>
        <fullName evidence="2">Uncharacterized protein</fullName>
    </submittedName>
</protein>
<gene>
    <name evidence="2" type="ORF">GUJ93_ZPchr0002g25105</name>
</gene>
<organism evidence="2 3">
    <name type="scientific">Zizania palustris</name>
    <name type="common">Northern wild rice</name>
    <dbReference type="NCBI Taxonomy" id="103762"/>
    <lineage>
        <taxon>Eukaryota</taxon>
        <taxon>Viridiplantae</taxon>
        <taxon>Streptophyta</taxon>
        <taxon>Embryophyta</taxon>
        <taxon>Tracheophyta</taxon>
        <taxon>Spermatophyta</taxon>
        <taxon>Magnoliopsida</taxon>
        <taxon>Liliopsida</taxon>
        <taxon>Poales</taxon>
        <taxon>Poaceae</taxon>
        <taxon>BOP clade</taxon>
        <taxon>Oryzoideae</taxon>
        <taxon>Oryzeae</taxon>
        <taxon>Zizaniinae</taxon>
        <taxon>Zizania</taxon>
    </lineage>
</organism>
<feature type="region of interest" description="Disordered" evidence="1">
    <location>
        <begin position="61"/>
        <end position="81"/>
    </location>
</feature>
<sequence length="81" mass="8983">MHPCNYYYPWPLGSPDLMAHPAKLAAINDQASELRAPSCKKTSPCGNSRNEPVVRQKEEAECHGGFQCSPQRKHTSTESDP</sequence>
<dbReference type="AlphaFoldDB" id="A0A8J5SKU6"/>
<proteinExistence type="predicted"/>
<name>A0A8J5SKU6_ZIZPA</name>
<evidence type="ECO:0000313" key="3">
    <source>
        <dbReference type="Proteomes" id="UP000729402"/>
    </source>
</evidence>
<accession>A0A8J5SKU6</accession>
<evidence type="ECO:0000313" key="2">
    <source>
        <dbReference type="EMBL" id="KAG8059466.1"/>
    </source>
</evidence>
<reference evidence="2" key="2">
    <citation type="submission" date="2021-02" db="EMBL/GenBank/DDBJ databases">
        <authorList>
            <person name="Kimball J.A."/>
            <person name="Haas M.W."/>
            <person name="Macchietto M."/>
            <person name="Kono T."/>
            <person name="Duquette J."/>
            <person name="Shao M."/>
        </authorList>
    </citation>
    <scope>NUCLEOTIDE SEQUENCE</scope>
    <source>
        <tissue evidence="2">Fresh leaf tissue</tissue>
    </source>
</reference>
<evidence type="ECO:0000256" key="1">
    <source>
        <dbReference type="SAM" id="MobiDB-lite"/>
    </source>
</evidence>
<comment type="caution">
    <text evidence="2">The sequence shown here is derived from an EMBL/GenBank/DDBJ whole genome shotgun (WGS) entry which is preliminary data.</text>
</comment>
<dbReference type="Proteomes" id="UP000729402">
    <property type="component" value="Unassembled WGS sequence"/>
</dbReference>